<dbReference type="EMBL" id="CAQQ02154884">
    <property type="status" value="NOT_ANNOTATED_CDS"/>
    <property type="molecule type" value="Genomic_DNA"/>
</dbReference>
<reference evidence="3" key="1">
    <citation type="submission" date="2013-02" db="EMBL/GenBank/DDBJ databases">
        <authorList>
            <person name="Hughes D."/>
        </authorList>
    </citation>
    <scope>NUCLEOTIDE SEQUENCE</scope>
    <source>
        <strain>Durham</strain>
        <strain evidence="3">NC isolate 2 -- Noor lab</strain>
    </source>
</reference>
<sequence length="201" mass="22636">MTKIIGFIAIVGVVGASQLHTRVRPRSAYDDLVDPIYPPLKDYHQFSSQGYDIGIPSSEEYAADFPQSFDHQISGHTNVNTDLSAHTLDFQNEFDTLTADYKPIHEPNVEDYETQQFENKVFHQVPAPQLGKSYNIGFDTSAQDFSELASTPHLESHGRSIESVHKNLFRPADPYESAYNTGQLLKYTESVLKSKNLAIRL</sequence>
<evidence type="ECO:0000313" key="2">
    <source>
        <dbReference type="EnsemblMetazoa" id="MESCA001333-PA"/>
    </source>
</evidence>
<feature type="chain" id="PRO_5004577287" evidence="1">
    <location>
        <begin position="17"/>
        <end position="201"/>
    </location>
</feature>
<dbReference type="HOGENOM" id="CLU_1361816_0_0_1"/>
<evidence type="ECO:0000256" key="1">
    <source>
        <dbReference type="SAM" id="SignalP"/>
    </source>
</evidence>
<protein>
    <submittedName>
        <fullName evidence="2">Uncharacterized protein</fullName>
    </submittedName>
</protein>
<reference evidence="2" key="2">
    <citation type="submission" date="2015-06" db="UniProtKB">
        <authorList>
            <consortium name="EnsemblMetazoa"/>
        </authorList>
    </citation>
    <scope>IDENTIFICATION</scope>
</reference>
<accession>T1GDE8</accession>
<keyword evidence="3" id="KW-1185">Reference proteome</keyword>
<organism evidence="2 3">
    <name type="scientific">Megaselia scalaris</name>
    <name type="common">Humpbacked fly</name>
    <name type="synonym">Phora scalaris</name>
    <dbReference type="NCBI Taxonomy" id="36166"/>
    <lineage>
        <taxon>Eukaryota</taxon>
        <taxon>Metazoa</taxon>
        <taxon>Ecdysozoa</taxon>
        <taxon>Arthropoda</taxon>
        <taxon>Hexapoda</taxon>
        <taxon>Insecta</taxon>
        <taxon>Pterygota</taxon>
        <taxon>Neoptera</taxon>
        <taxon>Endopterygota</taxon>
        <taxon>Diptera</taxon>
        <taxon>Brachycera</taxon>
        <taxon>Muscomorpha</taxon>
        <taxon>Platypezoidea</taxon>
        <taxon>Phoridae</taxon>
        <taxon>Megaseliini</taxon>
        <taxon>Megaselia</taxon>
    </lineage>
</organism>
<dbReference type="Proteomes" id="UP000015102">
    <property type="component" value="Unassembled WGS sequence"/>
</dbReference>
<feature type="signal peptide" evidence="1">
    <location>
        <begin position="1"/>
        <end position="16"/>
    </location>
</feature>
<dbReference type="AlphaFoldDB" id="T1GDE8"/>
<name>T1GDE8_MEGSC</name>
<evidence type="ECO:0000313" key="3">
    <source>
        <dbReference type="Proteomes" id="UP000015102"/>
    </source>
</evidence>
<proteinExistence type="predicted"/>
<dbReference type="EnsemblMetazoa" id="MESCA001333-RA">
    <property type="protein sequence ID" value="MESCA001333-PA"/>
    <property type="gene ID" value="MESCA001333"/>
</dbReference>
<keyword evidence="1" id="KW-0732">Signal</keyword>